<reference evidence="3" key="1">
    <citation type="journal article" date="2021" name="Open Biol.">
        <title>Shared evolutionary footprints suggest mitochondrial oxidative damage underlies multiple complex I losses in fungi.</title>
        <authorList>
            <person name="Schikora-Tamarit M.A."/>
            <person name="Marcet-Houben M."/>
            <person name="Nosek J."/>
            <person name="Gabaldon T."/>
        </authorList>
    </citation>
    <scope>NUCLEOTIDE SEQUENCE</scope>
    <source>
        <strain evidence="3">NCAIM Y.01608</strain>
    </source>
</reference>
<gene>
    <name evidence="3" type="ORF">OGATHE_001436</name>
</gene>
<name>A0A1B7SD14_9ASCO</name>
<feature type="transmembrane region" description="Helical" evidence="2">
    <location>
        <begin position="215"/>
        <end position="233"/>
    </location>
</feature>
<dbReference type="PANTHER" id="PTHR36819">
    <property type="entry name" value="REGULATOR OF PHOSPHOLIPASE D SRF1"/>
    <property type="match status" value="1"/>
</dbReference>
<keyword evidence="2" id="KW-0472">Membrane</keyword>
<keyword evidence="4" id="KW-1185">Reference proteome</keyword>
<dbReference type="AlphaFoldDB" id="A0A1B7SD14"/>
<dbReference type="OrthoDB" id="2589563at2759"/>
<evidence type="ECO:0000256" key="2">
    <source>
        <dbReference type="SAM" id="Phobius"/>
    </source>
</evidence>
<feature type="compositionally biased region" description="Low complexity" evidence="1">
    <location>
        <begin position="1"/>
        <end position="17"/>
    </location>
</feature>
<dbReference type="GO" id="GO:0000324">
    <property type="term" value="C:fungal-type vacuole"/>
    <property type="evidence" value="ECO:0007669"/>
    <property type="project" value="TreeGrafter"/>
</dbReference>
<feature type="transmembrane region" description="Helical" evidence="2">
    <location>
        <begin position="254"/>
        <end position="271"/>
    </location>
</feature>
<dbReference type="RefSeq" id="XP_018209333.1">
    <property type="nucleotide sequence ID" value="XM_018354948.1"/>
</dbReference>
<accession>A0A1B7SD14</accession>
<feature type="transmembrane region" description="Helical" evidence="2">
    <location>
        <begin position="306"/>
        <end position="329"/>
    </location>
</feature>
<keyword evidence="2" id="KW-0812">Transmembrane</keyword>
<feature type="transmembrane region" description="Helical" evidence="2">
    <location>
        <begin position="168"/>
        <end position="195"/>
    </location>
</feature>
<organism evidence="3 4">
    <name type="scientific">Ogataea polymorpha</name>
    <dbReference type="NCBI Taxonomy" id="460523"/>
    <lineage>
        <taxon>Eukaryota</taxon>
        <taxon>Fungi</taxon>
        <taxon>Dikarya</taxon>
        <taxon>Ascomycota</taxon>
        <taxon>Saccharomycotina</taxon>
        <taxon>Pichiomycetes</taxon>
        <taxon>Pichiales</taxon>
        <taxon>Pichiaceae</taxon>
        <taxon>Ogataea</taxon>
    </lineage>
</organism>
<comment type="caution">
    <text evidence="3">The sequence shown here is derived from an EMBL/GenBank/DDBJ whole genome shotgun (WGS) entry which is preliminary data.</text>
</comment>
<evidence type="ECO:0000313" key="3">
    <source>
        <dbReference type="EMBL" id="KAH3676946.1"/>
    </source>
</evidence>
<protein>
    <submittedName>
        <fullName evidence="3">Uncharacterized protein</fullName>
    </submittedName>
</protein>
<dbReference type="GO" id="GO:0071944">
    <property type="term" value="C:cell periphery"/>
    <property type="evidence" value="ECO:0007669"/>
    <property type="project" value="TreeGrafter"/>
</dbReference>
<reference evidence="3" key="2">
    <citation type="submission" date="2021-01" db="EMBL/GenBank/DDBJ databases">
        <authorList>
            <person name="Schikora-Tamarit M.A."/>
        </authorList>
    </citation>
    <scope>NUCLEOTIDE SEQUENCE</scope>
    <source>
        <strain evidence="3">NCAIM Y.01608</strain>
    </source>
</reference>
<evidence type="ECO:0000313" key="4">
    <source>
        <dbReference type="Proteomes" id="UP000788993"/>
    </source>
</evidence>
<keyword evidence="2" id="KW-1133">Transmembrane helix</keyword>
<dbReference type="PANTHER" id="PTHR36819:SF1">
    <property type="entry name" value="REGULATOR OF PHOSPHOLIPASE D SRF1"/>
    <property type="match status" value="1"/>
</dbReference>
<feature type="region of interest" description="Disordered" evidence="1">
    <location>
        <begin position="1"/>
        <end position="32"/>
    </location>
</feature>
<dbReference type="EMBL" id="JAEUBD010000146">
    <property type="protein sequence ID" value="KAH3676946.1"/>
    <property type="molecule type" value="Genomic_DNA"/>
</dbReference>
<proteinExistence type="predicted"/>
<evidence type="ECO:0000256" key="1">
    <source>
        <dbReference type="SAM" id="MobiDB-lite"/>
    </source>
</evidence>
<dbReference type="Proteomes" id="UP000788993">
    <property type="component" value="Unassembled WGS sequence"/>
</dbReference>
<sequence length="340" mass="38783">MSESHPGPSSGSGVNSNTMSSGLNNGPDIFQKTPKHYRHKIQPIPPYVLDGVERGQIPLQPEANDNCYSPTYWSRFISTFRNIDAYAPDQFNRSGAESILDSYKLEQDWRGEEKLQRMYNGQPYSALHDTGDLNGNNSGAYHKAKYRSKAGYWISENKKDWKPRLNDILVYNSYIPLFFRMFTLFLSCVALGLAARIVVLNNHLDTTDHVSQQPSTIMAIVVQSVAILYLFYISYDEFTSQPLGLRDPQAKLRLIMCELVFVIFSSANLALSFNSLYDSRWVCRVNHSLMSDPNLLVSMCSRQRTLAAFLFIILVVWCIMFTISIIKVVQMVNRNDQRLS</sequence>
<dbReference type="InterPro" id="IPR037737">
    <property type="entry name" value="Srf1"/>
</dbReference>